<keyword evidence="3" id="KW-1185">Reference proteome</keyword>
<dbReference type="Proteomes" id="UP001497512">
    <property type="component" value="Chromosome 14"/>
</dbReference>
<dbReference type="EMBL" id="OZ019906">
    <property type="protein sequence ID" value="CAK9203880.1"/>
    <property type="molecule type" value="Genomic_DNA"/>
</dbReference>
<gene>
    <name evidence="2" type="ORF">CSSPTR1EN2_LOCUS7107</name>
</gene>
<feature type="region of interest" description="Disordered" evidence="1">
    <location>
        <begin position="1"/>
        <end position="38"/>
    </location>
</feature>
<feature type="compositionally biased region" description="Low complexity" evidence="1">
    <location>
        <begin position="1"/>
        <end position="19"/>
    </location>
</feature>
<dbReference type="InterPro" id="IPR040003">
    <property type="entry name" value="PG18-like"/>
</dbReference>
<sequence length="212" mass="22764">MAMATTSIASALSSPASIPKVTSRDDAPPAFSNSSSSNCNCCALSRRRSEVAGRTGVRRRNAGDRRSLCIRAQSSGSPGDKESKQVLDAFFLGKAFAETINERVGTVIGEILSDIGRRQAEQQKQIREFQEEVQQRARSAEVKAARKALSVETSPEKPYQQSRTSTAFQKNGSASSSSEDTNGLPSLPYEDLPPLTTPPERPASSDQGTPDL</sequence>
<organism evidence="2 3">
    <name type="scientific">Sphagnum troendelagicum</name>
    <dbReference type="NCBI Taxonomy" id="128251"/>
    <lineage>
        <taxon>Eukaryota</taxon>
        <taxon>Viridiplantae</taxon>
        <taxon>Streptophyta</taxon>
        <taxon>Embryophyta</taxon>
        <taxon>Bryophyta</taxon>
        <taxon>Sphagnophytina</taxon>
        <taxon>Sphagnopsida</taxon>
        <taxon>Sphagnales</taxon>
        <taxon>Sphagnaceae</taxon>
        <taxon>Sphagnum</taxon>
    </lineage>
</organism>
<evidence type="ECO:0000313" key="2">
    <source>
        <dbReference type="EMBL" id="CAK9203880.1"/>
    </source>
</evidence>
<dbReference type="PANTHER" id="PTHR35745:SF1">
    <property type="entry name" value="OS04G0513000 PROTEIN"/>
    <property type="match status" value="1"/>
</dbReference>
<accession>A0ABP0TTA0</accession>
<dbReference type="Pfam" id="PF20711">
    <property type="entry name" value="DUF6825"/>
    <property type="match status" value="1"/>
</dbReference>
<feature type="compositionally biased region" description="Polar residues" evidence="1">
    <location>
        <begin position="159"/>
        <end position="184"/>
    </location>
</feature>
<protein>
    <submittedName>
        <fullName evidence="2">Uncharacterized protein</fullName>
    </submittedName>
</protein>
<dbReference type="PANTHER" id="PTHR35745">
    <property type="entry name" value="BNACNNG14650D PROTEIN"/>
    <property type="match status" value="1"/>
</dbReference>
<evidence type="ECO:0000256" key="1">
    <source>
        <dbReference type="SAM" id="MobiDB-lite"/>
    </source>
</evidence>
<evidence type="ECO:0000313" key="3">
    <source>
        <dbReference type="Proteomes" id="UP001497512"/>
    </source>
</evidence>
<feature type="region of interest" description="Disordered" evidence="1">
    <location>
        <begin position="146"/>
        <end position="212"/>
    </location>
</feature>
<reference evidence="2" key="1">
    <citation type="submission" date="2024-02" db="EMBL/GenBank/DDBJ databases">
        <authorList>
            <consortium name="ELIXIR-Norway"/>
            <consortium name="Elixir Norway"/>
        </authorList>
    </citation>
    <scope>NUCLEOTIDE SEQUENCE</scope>
</reference>
<name>A0ABP0TTA0_9BRYO</name>
<proteinExistence type="predicted"/>